<keyword evidence="6" id="KW-1185">Reference proteome</keyword>
<feature type="domain" description="OmpA-like" evidence="4">
    <location>
        <begin position="121"/>
        <end position="242"/>
    </location>
</feature>
<dbReference type="Proteomes" id="UP000261284">
    <property type="component" value="Unassembled WGS sequence"/>
</dbReference>
<dbReference type="PROSITE" id="PS51257">
    <property type="entry name" value="PROKAR_LIPOPROTEIN"/>
    <property type="match status" value="1"/>
</dbReference>
<evidence type="ECO:0000313" key="6">
    <source>
        <dbReference type="Proteomes" id="UP000261284"/>
    </source>
</evidence>
<comment type="caution">
    <text evidence="5">The sequence shown here is derived from an EMBL/GenBank/DDBJ whole genome shotgun (WGS) entry which is preliminary data.</text>
</comment>
<evidence type="ECO:0000256" key="2">
    <source>
        <dbReference type="SAM" id="Coils"/>
    </source>
</evidence>
<protein>
    <recommendedName>
        <fullName evidence="4">OmpA-like domain-containing protein</fullName>
    </recommendedName>
</protein>
<dbReference type="GO" id="GO:0016020">
    <property type="term" value="C:membrane"/>
    <property type="evidence" value="ECO:0007669"/>
    <property type="project" value="UniProtKB-UniRule"/>
</dbReference>
<gene>
    <name evidence="5" type="ORF">DXN05_14970</name>
</gene>
<reference evidence="5 6" key="1">
    <citation type="submission" date="2018-08" db="EMBL/GenBank/DDBJ databases">
        <title>Chitinophagaceae sp. K23C18032701, a novel bacterium isolated from forest soil.</title>
        <authorList>
            <person name="Wang C."/>
        </authorList>
    </citation>
    <scope>NUCLEOTIDE SEQUENCE [LARGE SCALE GENOMIC DNA]</scope>
    <source>
        <strain evidence="5 6">K23C18032701</strain>
    </source>
</reference>
<dbReference type="OrthoDB" id="9815217at2"/>
<feature type="signal peptide" evidence="3">
    <location>
        <begin position="1"/>
        <end position="20"/>
    </location>
</feature>
<keyword evidence="2" id="KW-0175">Coiled coil</keyword>
<evidence type="ECO:0000313" key="5">
    <source>
        <dbReference type="EMBL" id="RFM27328.1"/>
    </source>
</evidence>
<dbReference type="InterPro" id="IPR006665">
    <property type="entry name" value="OmpA-like"/>
</dbReference>
<dbReference type="SUPFAM" id="SSF103088">
    <property type="entry name" value="OmpA-like"/>
    <property type="match status" value="1"/>
</dbReference>
<feature type="coiled-coil region" evidence="2">
    <location>
        <begin position="26"/>
        <end position="60"/>
    </location>
</feature>
<evidence type="ECO:0000256" key="1">
    <source>
        <dbReference type="PROSITE-ProRule" id="PRU00473"/>
    </source>
</evidence>
<dbReference type="RefSeq" id="WP_116848086.1">
    <property type="nucleotide sequence ID" value="NZ_QTJU01000005.1"/>
</dbReference>
<dbReference type="Gene3D" id="3.30.1330.60">
    <property type="entry name" value="OmpA-like domain"/>
    <property type="match status" value="1"/>
</dbReference>
<dbReference type="AlphaFoldDB" id="A0A3E1NHS7"/>
<evidence type="ECO:0000259" key="4">
    <source>
        <dbReference type="PROSITE" id="PS51123"/>
    </source>
</evidence>
<dbReference type="PANTHER" id="PTHR30329">
    <property type="entry name" value="STATOR ELEMENT OF FLAGELLAR MOTOR COMPLEX"/>
    <property type="match status" value="1"/>
</dbReference>
<feature type="chain" id="PRO_5017827290" description="OmpA-like domain-containing protein" evidence="3">
    <location>
        <begin position="21"/>
        <end position="255"/>
    </location>
</feature>
<dbReference type="InterPro" id="IPR036737">
    <property type="entry name" value="OmpA-like_sf"/>
</dbReference>
<dbReference type="PANTHER" id="PTHR30329:SF21">
    <property type="entry name" value="LIPOPROTEIN YIAD-RELATED"/>
    <property type="match status" value="1"/>
</dbReference>
<keyword evidence="3" id="KW-0732">Signal</keyword>
<organism evidence="5 6">
    <name type="scientific">Deminuibacter soli</name>
    <dbReference type="NCBI Taxonomy" id="2291815"/>
    <lineage>
        <taxon>Bacteria</taxon>
        <taxon>Pseudomonadati</taxon>
        <taxon>Bacteroidota</taxon>
        <taxon>Chitinophagia</taxon>
        <taxon>Chitinophagales</taxon>
        <taxon>Chitinophagaceae</taxon>
        <taxon>Deminuibacter</taxon>
    </lineage>
</organism>
<dbReference type="EMBL" id="QTJU01000005">
    <property type="protein sequence ID" value="RFM27328.1"/>
    <property type="molecule type" value="Genomic_DNA"/>
</dbReference>
<dbReference type="InterPro" id="IPR050330">
    <property type="entry name" value="Bact_OuterMem_StrucFunc"/>
</dbReference>
<sequence length="255" mass="27904">MNKILPVVASLFGCMLLASCGPGKKLTQANATITQLQAANTQLQQQVAARETALAGLKKQYDTCQQQNADCDTAMAIVRRNLQAINNALAQEGTSYRQIREKVDESLIAFSDADLGVSYRQGLIHISMNDKLLFGSGSVSVSEDGKEVLEMVAGVLNQYPKLSVIVVGNTDDQPIRGSFKDNWSLSTERANAIVRLFRDNFNVDPARLTAAGRGKYNPVGDNSTEEGRAMNRRIDIVLNPDLSRLWEVRQGGGEW</sequence>
<accession>A0A3E1NHS7</accession>
<keyword evidence="1" id="KW-0472">Membrane</keyword>
<dbReference type="CDD" id="cd07185">
    <property type="entry name" value="OmpA_C-like"/>
    <property type="match status" value="1"/>
</dbReference>
<evidence type="ECO:0000256" key="3">
    <source>
        <dbReference type="SAM" id="SignalP"/>
    </source>
</evidence>
<dbReference type="Pfam" id="PF00691">
    <property type="entry name" value="OmpA"/>
    <property type="match status" value="1"/>
</dbReference>
<proteinExistence type="predicted"/>
<name>A0A3E1NHS7_9BACT</name>
<dbReference type="PROSITE" id="PS51123">
    <property type="entry name" value="OMPA_2"/>
    <property type="match status" value="1"/>
</dbReference>